<accession>A0A6S7K0M9</accession>
<keyword evidence="2" id="KW-1185">Reference proteome</keyword>
<dbReference type="InterPro" id="IPR008949">
    <property type="entry name" value="Isoprenoid_synthase_dom_sf"/>
</dbReference>
<dbReference type="Gene3D" id="1.10.600.10">
    <property type="entry name" value="Farnesyl Diphosphate Synthase"/>
    <property type="match status" value="1"/>
</dbReference>
<dbReference type="AlphaFoldDB" id="A0A6S7K0M9"/>
<dbReference type="SUPFAM" id="SSF48576">
    <property type="entry name" value="Terpenoid synthases"/>
    <property type="match status" value="1"/>
</dbReference>
<comment type="caution">
    <text evidence="1">The sequence shown here is derived from an EMBL/GenBank/DDBJ whole genome shotgun (WGS) entry which is preliminary data.</text>
</comment>
<evidence type="ECO:0000313" key="2">
    <source>
        <dbReference type="Proteomes" id="UP001152795"/>
    </source>
</evidence>
<reference evidence="1" key="1">
    <citation type="submission" date="2020-04" db="EMBL/GenBank/DDBJ databases">
        <authorList>
            <person name="Alioto T."/>
            <person name="Alioto T."/>
            <person name="Gomez Garrido J."/>
        </authorList>
    </citation>
    <scope>NUCLEOTIDE SEQUENCE</scope>
    <source>
        <strain evidence="1">A484AB</strain>
    </source>
</reference>
<dbReference type="Pfam" id="PF19086">
    <property type="entry name" value="Terpene_syn_C_2"/>
    <property type="match status" value="1"/>
</dbReference>
<protein>
    <submittedName>
        <fullName evidence="1">Uncharacterized protein</fullName>
    </submittedName>
</protein>
<dbReference type="EMBL" id="CACRXK020011499">
    <property type="protein sequence ID" value="CAB4021561.1"/>
    <property type="molecule type" value="Genomic_DNA"/>
</dbReference>
<dbReference type="Proteomes" id="UP001152795">
    <property type="component" value="Unassembled WGS sequence"/>
</dbReference>
<name>A0A6S7K0M9_PARCT</name>
<organism evidence="1 2">
    <name type="scientific">Paramuricea clavata</name>
    <name type="common">Red gorgonian</name>
    <name type="synonym">Violescent sea-whip</name>
    <dbReference type="NCBI Taxonomy" id="317549"/>
    <lineage>
        <taxon>Eukaryota</taxon>
        <taxon>Metazoa</taxon>
        <taxon>Cnidaria</taxon>
        <taxon>Anthozoa</taxon>
        <taxon>Octocorallia</taxon>
        <taxon>Malacalcyonacea</taxon>
        <taxon>Plexauridae</taxon>
        <taxon>Paramuricea</taxon>
    </lineage>
</organism>
<proteinExistence type="predicted"/>
<gene>
    <name evidence="1" type="ORF">PACLA_8A046764</name>
</gene>
<evidence type="ECO:0000313" key="1">
    <source>
        <dbReference type="EMBL" id="CAB4021561.1"/>
    </source>
</evidence>
<sequence>MSGAIGKIRAHLPLINELYSLSAFYCMTVNDIYSHEKEKSDGTRVTNTVRIMAESKEVSGESQAALKAVQILNSIAKVMYQKIEKAKEENPDNAELCTLLDNIGMATAGWYFFHHYSPRYYDTQWRLTLVGVEQEELEEWRRCTDEEPLDEVKHFLQRSSPKANEISDYVISGVINIHANLLPA</sequence>